<dbReference type="AlphaFoldDB" id="A0A0T9UDB0"/>
<dbReference type="EMBL" id="CQEH01000014">
    <property type="protein sequence ID" value="CNL38058.1"/>
    <property type="molecule type" value="Genomic_DNA"/>
</dbReference>
<evidence type="ECO:0000256" key="3">
    <source>
        <dbReference type="ARBA" id="ARBA00023125"/>
    </source>
</evidence>
<keyword evidence="2" id="KW-0805">Transcription regulation</keyword>
<dbReference type="EMBL" id="CQEJ01000015">
    <property type="protein sequence ID" value="CNL34309.1"/>
    <property type="molecule type" value="Genomic_DNA"/>
</dbReference>
<evidence type="ECO:0000313" key="8">
    <source>
        <dbReference type="Proteomes" id="UP000038647"/>
    </source>
</evidence>
<dbReference type="PROSITE" id="PS50931">
    <property type="entry name" value="HTH_LYSR"/>
    <property type="match status" value="1"/>
</dbReference>
<keyword evidence="4" id="KW-0804">Transcription</keyword>
<dbReference type="InterPro" id="IPR050389">
    <property type="entry name" value="LysR-type_TF"/>
</dbReference>
<dbReference type="OrthoDB" id="5897503at2"/>
<dbReference type="RefSeq" id="WP_004700838.1">
    <property type="nucleotide sequence ID" value="NZ_CQCP01000004.1"/>
</dbReference>
<dbReference type="Proteomes" id="UP000041595">
    <property type="component" value="Unassembled WGS sequence"/>
</dbReference>
<dbReference type="SUPFAM" id="SSF46785">
    <property type="entry name" value="Winged helix' DNA-binding domain"/>
    <property type="match status" value="1"/>
</dbReference>
<evidence type="ECO:0000259" key="5">
    <source>
        <dbReference type="PROSITE" id="PS50931"/>
    </source>
</evidence>
<dbReference type="InterPro" id="IPR000847">
    <property type="entry name" value="LysR_HTH_N"/>
</dbReference>
<feature type="domain" description="HTH lysR-type" evidence="5">
    <location>
        <begin position="4"/>
        <end position="61"/>
    </location>
</feature>
<dbReference type="Gene3D" id="3.40.190.10">
    <property type="entry name" value="Periplasmic binding protein-like II"/>
    <property type="match status" value="2"/>
</dbReference>
<reference evidence="6 9" key="2">
    <citation type="submission" date="2015-03" db="EMBL/GenBank/DDBJ databases">
        <authorList>
            <person name="Murphy D."/>
        </authorList>
    </citation>
    <scope>NUCLEOTIDE SEQUENCE [LARGE SCALE GENOMIC DNA]</scope>
    <source>
        <strain evidence="6 9">IP06005</strain>
    </source>
</reference>
<comment type="similarity">
    <text evidence="1">Belongs to the LysR transcriptional regulatory family.</text>
</comment>
<protein>
    <submittedName>
        <fullName evidence="6">LysR family transcriptional regulator</fullName>
    </submittedName>
</protein>
<dbReference type="InterPro" id="IPR036388">
    <property type="entry name" value="WH-like_DNA-bd_sf"/>
</dbReference>
<dbReference type="GO" id="GO:0003700">
    <property type="term" value="F:DNA-binding transcription factor activity"/>
    <property type="evidence" value="ECO:0007669"/>
    <property type="project" value="InterPro"/>
</dbReference>
<dbReference type="PANTHER" id="PTHR30118:SF6">
    <property type="entry name" value="HTH-TYPE TRANSCRIPTIONAL REGULATOR LEUO"/>
    <property type="match status" value="1"/>
</dbReference>
<sequence length="301" mass="33661">MKKFDYNLVKLLQCLIEFRSVTRTAEELDVAISTVSHGLARLRREFNDRIVINTKEGLIPTTLAIALNNHFSPAADLIDNAIIAGKNSDSKQTSLTISASPLIQHWLSCQIYALSQSDDISNNFTIKYVDSYYVNEQRVSRLRNSEVDIDIGSILNIDRSLVSYHLGSFPLGILLSNSHSRILGDVGKDDWLQEQRLIWNINMQGASFAPGNTFNDIHIGNNKATIETTSSLNAVTLVANTDYLVIFPFMMQSFLAKQFNVRISPLPFANDGVVSLYAYTHKKSDSNDLIQRCLKIIASLT</sequence>
<reference evidence="7 8" key="1">
    <citation type="submission" date="2015-03" db="EMBL/GenBank/DDBJ databases">
        <authorList>
            <consortium name="Pathogen Informatics"/>
            <person name="Murphy D."/>
        </authorList>
    </citation>
    <scope>NUCLEOTIDE SEQUENCE [LARGE SCALE GENOMIC DNA]</scope>
    <source>
        <strain evidence="7 8">IP08791</strain>
    </source>
</reference>
<gene>
    <name evidence="6" type="primary">leuO_3</name>
    <name evidence="6" type="ORF">ERS137965_02776</name>
    <name evidence="7" type="ORF">ERS137966_03073</name>
</gene>
<dbReference type="Proteomes" id="UP000038647">
    <property type="component" value="Unassembled WGS sequence"/>
</dbReference>
<dbReference type="eggNOG" id="COG0583">
    <property type="taxonomic scope" value="Bacteria"/>
</dbReference>
<evidence type="ECO:0000313" key="9">
    <source>
        <dbReference type="Proteomes" id="UP000041595"/>
    </source>
</evidence>
<dbReference type="Pfam" id="PF00126">
    <property type="entry name" value="HTH_1"/>
    <property type="match status" value="1"/>
</dbReference>
<evidence type="ECO:0000313" key="6">
    <source>
        <dbReference type="EMBL" id="CNL34309.1"/>
    </source>
</evidence>
<evidence type="ECO:0000256" key="2">
    <source>
        <dbReference type="ARBA" id="ARBA00023015"/>
    </source>
</evidence>
<organism evidence="6 9">
    <name type="scientific">Yersinia aldovae</name>
    <dbReference type="NCBI Taxonomy" id="29483"/>
    <lineage>
        <taxon>Bacteria</taxon>
        <taxon>Pseudomonadati</taxon>
        <taxon>Pseudomonadota</taxon>
        <taxon>Gammaproteobacteria</taxon>
        <taxon>Enterobacterales</taxon>
        <taxon>Yersiniaceae</taxon>
        <taxon>Yersinia</taxon>
    </lineage>
</organism>
<evidence type="ECO:0000256" key="1">
    <source>
        <dbReference type="ARBA" id="ARBA00009437"/>
    </source>
</evidence>
<accession>A0A0T9UDB0</accession>
<dbReference type="InterPro" id="IPR036390">
    <property type="entry name" value="WH_DNA-bd_sf"/>
</dbReference>
<evidence type="ECO:0000313" key="7">
    <source>
        <dbReference type="EMBL" id="CNL38058.1"/>
    </source>
</evidence>
<dbReference type="Gene3D" id="1.10.10.10">
    <property type="entry name" value="Winged helix-like DNA-binding domain superfamily/Winged helix DNA-binding domain"/>
    <property type="match status" value="1"/>
</dbReference>
<evidence type="ECO:0000256" key="4">
    <source>
        <dbReference type="ARBA" id="ARBA00023163"/>
    </source>
</evidence>
<dbReference type="PANTHER" id="PTHR30118">
    <property type="entry name" value="HTH-TYPE TRANSCRIPTIONAL REGULATOR LEUO-RELATED"/>
    <property type="match status" value="1"/>
</dbReference>
<keyword evidence="3" id="KW-0238">DNA-binding</keyword>
<proteinExistence type="inferred from homology"/>
<keyword evidence="8" id="KW-1185">Reference proteome</keyword>
<name>A0A0T9UDB0_YERAL</name>
<dbReference type="SUPFAM" id="SSF53850">
    <property type="entry name" value="Periplasmic binding protein-like II"/>
    <property type="match status" value="1"/>
</dbReference>
<dbReference type="GO" id="GO:0003677">
    <property type="term" value="F:DNA binding"/>
    <property type="evidence" value="ECO:0007669"/>
    <property type="project" value="UniProtKB-KW"/>
</dbReference>